<protein>
    <submittedName>
        <fullName evidence="2">Uncharacterized protein</fullName>
    </submittedName>
</protein>
<keyword evidence="3" id="KW-1185">Reference proteome</keyword>
<comment type="caution">
    <text evidence="2">The sequence shown here is derived from an EMBL/GenBank/DDBJ whole genome shotgun (WGS) entry which is preliminary data.</text>
</comment>
<reference evidence="2 3" key="1">
    <citation type="submission" date="2019-08" db="EMBL/GenBank/DDBJ databases">
        <title>The genome of the soybean aphid Biotype 1, its phylome, world population structure and adaptation to the North American continent.</title>
        <authorList>
            <person name="Giordano R."/>
            <person name="Donthu R.K."/>
            <person name="Hernandez A.G."/>
            <person name="Wright C.L."/>
            <person name="Zimin A.V."/>
        </authorList>
    </citation>
    <scope>NUCLEOTIDE SEQUENCE [LARGE SCALE GENOMIC DNA]</scope>
    <source>
        <tissue evidence="2">Whole aphids</tissue>
    </source>
</reference>
<dbReference type="Proteomes" id="UP000475862">
    <property type="component" value="Unassembled WGS sequence"/>
</dbReference>
<evidence type="ECO:0000313" key="3">
    <source>
        <dbReference type="Proteomes" id="UP000475862"/>
    </source>
</evidence>
<gene>
    <name evidence="2" type="ORF">AGLY_002450</name>
</gene>
<organism evidence="2 3">
    <name type="scientific">Aphis glycines</name>
    <name type="common">Soybean aphid</name>
    <dbReference type="NCBI Taxonomy" id="307491"/>
    <lineage>
        <taxon>Eukaryota</taxon>
        <taxon>Metazoa</taxon>
        <taxon>Ecdysozoa</taxon>
        <taxon>Arthropoda</taxon>
        <taxon>Hexapoda</taxon>
        <taxon>Insecta</taxon>
        <taxon>Pterygota</taxon>
        <taxon>Neoptera</taxon>
        <taxon>Paraneoptera</taxon>
        <taxon>Hemiptera</taxon>
        <taxon>Sternorrhyncha</taxon>
        <taxon>Aphidomorpha</taxon>
        <taxon>Aphidoidea</taxon>
        <taxon>Aphididae</taxon>
        <taxon>Aphidini</taxon>
        <taxon>Aphis</taxon>
        <taxon>Aphis</taxon>
    </lineage>
</organism>
<name>A0A6G0U1N9_APHGL</name>
<evidence type="ECO:0000313" key="2">
    <source>
        <dbReference type="EMBL" id="KAE9542539.1"/>
    </source>
</evidence>
<evidence type="ECO:0000256" key="1">
    <source>
        <dbReference type="SAM" id="MobiDB-lite"/>
    </source>
</evidence>
<dbReference type="EMBL" id="VYZN01000009">
    <property type="protein sequence ID" value="KAE9542539.1"/>
    <property type="molecule type" value="Genomic_DNA"/>
</dbReference>
<feature type="region of interest" description="Disordered" evidence="1">
    <location>
        <begin position="54"/>
        <end position="74"/>
    </location>
</feature>
<sequence length="316" mass="34659">MSYRTPAKRPVAAIRSSRSHAVRLLSTAMPTNRHWSAKSATAVRTSIATLSGTPSRNGISAYPQPTGAPSQTPAVAADDDANGVYAVTLWPPVAIAVTTARMNVQWLRAGNGSMASTLTAAVVGAETAHSTTNAAQAAAAAEAHCSAVTRRMSCLITPTWRYYSKMFMTYNAEFRDSDGLEGFFYLLKSFLFLPGFIYICICDRIFLTGFSDESCRRRFSTNDNRYYEHRYESLNFGLAALRGRLTETDGVVSHIAAVAAGHDHAPKVHVVIAEDAHYSLTDNQLERITTVHRSRSVDCSSMLIYFLRTNTRLVRS</sequence>
<accession>A0A6G0U1N9</accession>
<dbReference type="AlphaFoldDB" id="A0A6G0U1N9"/>
<proteinExistence type="predicted"/>